<feature type="domain" description="EF-hand" evidence="1">
    <location>
        <begin position="20"/>
        <end position="55"/>
    </location>
</feature>
<name>A0A7J6EK18_CANSA</name>
<dbReference type="Gene3D" id="1.10.238.10">
    <property type="entry name" value="EF-hand"/>
    <property type="match status" value="1"/>
</dbReference>
<dbReference type="Pfam" id="PF13405">
    <property type="entry name" value="EF-hand_6"/>
    <property type="match status" value="1"/>
</dbReference>
<dbReference type="SUPFAM" id="SSF47473">
    <property type="entry name" value="EF-hand"/>
    <property type="match status" value="1"/>
</dbReference>
<accession>A0A7J6EK18</accession>
<organism evidence="2 3">
    <name type="scientific">Cannabis sativa</name>
    <name type="common">Hemp</name>
    <name type="synonym">Marijuana</name>
    <dbReference type="NCBI Taxonomy" id="3483"/>
    <lineage>
        <taxon>Eukaryota</taxon>
        <taxon>Viridiplantae</taxon>
        <taxon>Streptophyta</taxon>
        <taxon>Embryophyta</taxon>
        <taxon>Tracheophyta</taxon>
        <taxon>Spermatophyta</taxon>
        <taxon>Magnoliopsida</taxon>
        <taxon>eudicotyledons</taxon>
        <taxon>Gunneridae</taxon>
        <taxon>Pentapetalae</taxon>
        <taxon>rosids</taxon>
        <taxon>fabids</taxon>
        <taxon>Rosales</taxon>
        <taxon>Cannabaceae</taxon>
        <taxon>Cannabis</taxon>
    </lineage>
</organism>
<dbReference type="CDD" id="cd00051">
    <property type="entry name" value="EFh"/>
    <property type="match status" value="1"/>
</dbReference>
<dbReference type="PROSITE" id="PS50222">
    <property type="entry name" value="EF_HAND_2"/>
    <property type="match status" value="1"/>
</dbReference>
<dbReference type="InterPro" id="IPR002048">
    <property type="entry name" value="EF_hand_dom"/>
</dbReference>
<dbReference type="AlphaFoldDB" id="A0A7J6EK18"/>
<dbReference type="GO" id="GO:0005509">
    <property type="term" value="F:calcium ion binding"/>
    <property type="evidence" value="ECO:0007669"/>
    <property type="project" value="InterPro"/>
</dbReference>
<dbReference type="EMBL" id="JAATIP010000221">
    <property type="protein sequence ID" value="KAF4358753.1"/>
    <property type="molecule type" value="Genomic_DNA"/>
</dbReference>
<proteinExistence type="predicted"/>
<protein>
    <recommendedName>
        <fullName evidence="1">EF-hand domain-containing protein</fullName>
    </recommendedName>
</protein>
<sequence length="104" mass="12053">MGFGIGTTFCNQKGSEKAHMERQTVIEFIKQYDRDNNGELSKDEAKQVFKTLGSKWSSRRTRQAMKFSDKDEDRSINLNDSYEFNSFIDYILGCGYKLKTTTRA</sequence>
<reference evidence="2 3" key="1">
    <citation type="journal article" date="2020" name="bioRxiv">
        <title>Sequence and annotation of 42 cannabis genomes reveals extensive copy number variation in cannabinoid synthesis and pathogen resistance genes.</title>
        <authorList>
            <person name="Mckernan K.J."/>
            <person name="Helbert Y."/>
            <person name="Kane L.T."/>
            <person name="Ebling H."/>
            <person name="Zhang L."/>
            <person name="Liu B."/>
            <person name="Eaton Z."/>
            <person name="Mclaughlin S."/>
            <person name="Kingan S."/>
            <person name="Baybayan P."/>
            <person name="Concepcion G."/>
            <person name="Jordan M."/>
            <person name="Riva A."/>
            <person name="Barbazuk W."/>
            <person name="Harkins T."/>
        </authorList>
    </citation>
    <scope>NUCLEOTIDE SEQUENCE [LARGE SCALE GENOMIC DNA]</scope>
    <source>
        <strain evidence="3">cv. Jamaican Lion 4</strain>
        <tissue evidence="2">Leaf</tissue>
    </source>
</reference>
<evidence type="ECO:0000259" key="1">
    <source>
        <dbReference type="PROSITE" id="PS50222"/>
    </source>
</evidence>
<dbReference type="InterPro" id="IPR011992">
    <property type="entry name" value="EF-hand-dom_pair"/>
</dbReference>
<evidence type="ECO:0000313" key="3">
    <source>
        <dbReference type="Proteomes" id="UP000525078"/>
    </source>
</evidence>
<dbReference type="Proteomes" id="UP000525078">
    <property type="component" value="Unassembled WGS sequence"/>
</dbReference>
<comment type="caution">
    <text evidence="2">The sequence shown here is derived from an EMBL/GenBank/DDBJ whole genome shotgun (WGS) entry which is preliminary data.</text>
</comment>
<gene>
    <name evidence="2" type="ORF">F8388_022520</name>
</gene>
<evidence type="ECO:0000313" key="2">
    <source>
        <dbReference type="EMBL" id="KAF4358753.1"/>
    </source>
</evidence>